<organism evidence="2 3">
    <name type="scientific">Nisaea acidiphila</name>
    <dbReference type="NCBI Taxonomy" id="1862145"/>
    <lineage>
        <taxon>Bacteria</taxon>
        <taxon>Pseudomonadati</taxon>
        <taxon>Pseudomonadota</taxon>
        <taxon>Alphaproteobacteria</taxon>
        <taxon>Rhodospirillales</taxon>
        <taxon>Thalassobaculaceae</taxon>
        <taxon>Nisaea</taxon>
    </lineage>
</organism>
<dbReference type="SUPFAM" id="SSF46785">
    <property type="entry name" value="Winged helix' DNA-binding domain"/>
    <property type="match status" value="1"/>
</dbReference>
<dbReference type="InterPro" id="IPR036386">
    <property type="entry name" value="HscB_C_sf"/>
</dbReference>
<dbReference type="GO" id="GO:0051259">
    <property type="term" value="P:protein complex oligomerization"/>
    <property type="evidence" value="ECO:0007669"/>
    <property type="project" value="InterPro"/>
</dbReference>
<dbReference type="Gene3D" id="1.20.1280.20">
    <property type="entry name" value="HscB, C-terminal domain"/>
    <property type="match status" value="1"/>
</dbReference>
<dbReference type="RefSeq" id="WP_257771035.1">
    <property type="nucleotide sequence ID" value="NZ_CP102480.1"/>
</dbReference>
<dbReference type="InterPro" id="IPR029434">
    <property type="entry name" value="Put_trans_reg"/>
</dbReference>
<protein>
    <recommendedName>
        <fullName evidence="4">AphA-like transcriptional regulator</fullName>
    </recommendedName>
</protein>
<gene>
    <name evidence="2" type="ORF">NUH88_07325</name>
</gene>
<dbReference type="Proteomes" id="UP001060336">
    <property type="component" value="Chromosome"/>
</dbReference>
<evidence type="ECO:0000313" key="3">
    <source>
        <dbReference type="Proteomes" id="UP001060336"/>
    </source>
</evidence>
<keyword evidence="1" id="KW-0143">Chaperone</keyword>
<evidence type="ECO:0008006" key="4">
    <source>
        <dbReference type="Google" id="ProtNLM"/>
    </source>
</evidence>
<evidence type="ECO:0000256" key="1">
    <source>
        <dbReference type="ARBA" id="ARBA00023186"/>
    </source>
</evidence>
<keyword evidence="3" id="KW-1185">Reference proteome</keyword>
<evidence type="ECO:0000313" key="2">
    <source>
        <dbReference type="EMBL" id="UUX51499.1"/>
    </source>
</evidence>
<sequence length="179" mass="20065">MYRDNSLIPKEAIRMAALGALSGGPRAYAEIASEVRQFAARIVGPSLDLLGSSIELLKFEGLIAPVSGEGFEDNAQLQLTEEGWTALRDYLSAAVRPGVNDLNKLVVALKLRFLHLLEKEEQLEQIEALKGLYEGELARLSDLLSHEEWQQGQLRAWIEMEIRQVEDRISWCDSQKTSL</sequence>
<dbReference type="Pfam" id="PF14557">
    <property type="entry name" value="AphA_like"/>
    <property type="match status" value="1"/>
</dbReference>
<dbReference type="InterPro" id="IPR036390">
    <property type="entry name" value="WH_DNA-bd_sf"/>
</dbReference>
<dbReference type="EMBL" id="CP102480">
    <property type="protein sequence ID" value="UUX51499.1"/>
    <property type="molecule type" value="Genomic_DNA"/>
</dbReference>
<accession>A0A9J7AUS8</accession>
<name>A0A9J7AUS8_9PROT</name>
<dbReference type="AlphaFoldDB" id="A0A9J7AUS8"/>
<proteinExistence type="predicted"/>
<dbReference type="Gene3D" id="1.10.10.10">
    <property type="entry name" value="Winged helix-like DNA-binding domain superfamily/Winged helix DNA-binding domain"/>
    <property type="match status" value="1"/>
</dbReference>
<dbReference type="KEGG" id="naci:NUH88_07325"/>
<dbReference type="InterPro" id="IPR036388">
    <property type="entry name" value="WH-like_DNA-bd_sf"/>
</dbReference>
<reference evidence="2" key="1">
    <citation type="submission" date="2022-08" db="EMBL/GenBank/DDBJ databases">
        <title>Nisaea acidiphila sp. nov., isolated from a marine algal debris and emended description of the genus Nisaea Urios et al. 2008.</title>
        <authorList>
            <person name="Kwon K."/>
        </authorList>
    </citation>
    <scope>NUCLEOTIDE SEQUENCE</scope>
    <source>
        <strain evidence="2">MEBiC11861</strain>
    </source>
</reference>